<proteinExistence type="predicted"/>
<comment type="caution">
    <text evidence="12">The sequence shown here is derived from an EMBL/GenBank/DDBJ whole genome shotgun (WGS) entry which is preliminary data.</text>
</comment>
<keyword evidence="13" id="KW-1185">Reference proteome</keyword>
<comment type="subcellular location">
    <subcellularLocation>
        <location evidence="2">Membrane</location>
    </subcellularLocation>
</comment>
<evidence type="ECO:0000256" key="4">
    <source>
        <dbReference type="ARBA" id="ARBA00022553"/>
    </source>
</evidence>
<dbReference type="RefSeq" id="WP_158739046.1">
    <property type="nucleotide sequence ID" value="NZ_JAFBEP010000017.1"/>
</dbReference>
<evidence type="ECO:0000259" key="10">
    <source>
        <dbReference type="PROSITE" id="PS50109"/>
    </source>
</evidence>
<sequence>MLKKKGILLKTFAFTSLLITVIVLISFGILFFILPDYYLYTKNKTLQKRADQLVSEIDGAKTEDELAQFISDFSLNNNATVMAFNSSDELVAHLSSPFVSMYSVSAEDSKRITVTLAKTNKDLTEDSTDGDLNHHAVISKSTILENPKSIALEGIPSGYVLKMRNSMDASHIEMTKKVNNTAIASITITSTLQPIDEAKSVMISLIPYLLLIDLLIALVAAYFYSKQLTKPIIHLSKTAAEMQSLRPNISCKINTNDELGELSDNINALYIKLRANIENVKREMEKVSLLEKSKTDFMRAASHELKTPITAINGMIEGMIDHVGRYQDKERYLKECKKLIDHLSKLVHEILKASKLDTTEYILHMEKIDLWEIIEKNLENNKILIEENKLKLFLDKKNLEAYIDQTIIENTLSNIISNAVKYTKPNGQIHIFTSETEEVRILSIENECEPIPIDDLEKLFEPFYTRNYSRNRHKYKNGTGLGLYIVKKNLETLNLPYKLENTKLGLKFNIYFQKAPQCNAPS</sequence>
<feature type="domain" description="HAMP" evidence="11">
    <location>
        <begin position="226"/>
        <end position="278"/>
    </location>
</feature>
<evidence type="ECO:0000256" key="6">
    <source>
        <dbReference type="ARBA" id="ARBA00022777"/>
    </source>
</evidence>
<dbReference type="InterPro" id="IPR003660">
    <property type="entry name" value="HAMP_dom"/>
</dbReference>
<feature type="coiled-coil region" evidence="8">
    <location>
        <begin position="263"/>
        <end position="290"/>
    </location>
</feature>
<dbReference type="InterPro" id="IPR050351">
    <property type="entry name" value="BphY/WalK/GraS-like"/>
</dbReference>
<keyword evidence="9" id="KW-0472">Membrane</keyword>
<evidence type="ECO:0000313" key="13">
    <source>
        <dbReference type="Proteomes" id="UP000483018"/>
    </source>
</evidence>
<evidence type="ECO:0000259" key="11">
    <source>
        <dbReference type="PROSITE" id="PS50885"/>
    </source>
</evidence>
<keyword evidence="9" id="KW-0812">Transmembrane</keyword>
<feature type="transmembrane region" description="Helical" evidence="9">
    <location>
        <begin position="205"/>
        <end position="224"/>
    </location>
</feature>
<dbReference type="EC" id="2.7.13.3" evidence="3"/>
<dbReference type="Gene3D" id="3.30.565.10">
    <property type="entry name" value="Histidine kinase-like ATPase, C-terminal domain"/>
    <property type="match status" value="1"/>
</dbReference>
<evidence type="ECO:0000256" key="1">
    <source>
        <dbReference type="ARBA" id="ARBA00000085"/>
    </source>
</evidence>
<keyword evidence="4" id="KW-0597">Phosphoprotein</keyword>
<feature type="domain" description="Histidine kinase" evidence="10">
    <location>
        <begin position="300"/>
        <end position="516"/>
    </location>
</feature>
<dbReference type="PROSITE" id="PS50109">
    <property type="entry name" value="HIS_KIN"/>
    <property type="match status" value="1"/>
</dbReference>
<dbReference type="Proteomes" id="UP000483018">
    <property type="component" value="Unassembled WGS sequence"/>
</dbReference>
<dbReference type="Pfam" id="PF02518">
    <property type="entry name" value="HATPase_c"/>
    <property type="match status" value="1"/>
</dbReference>
<keyword evidence="8" id="KW-0175">Coiled coil</keyword>
<dbReference type="SMART" id="SM00388">
    <property type="entry name" value="HisKA"/>
    <property type="match status" value="1"/>
</dbReference>
<dbReference type="SUPFAM" id="SSF47384">
    <property type="entry name" value="Homodimeric domain of signal transducing histidine kinase"/>
    <property type="match status" value="1"/>
</dbReference>
<evidence type="ECO:0000256" key="9">
    <source>
        <dbReference type="SAM" id="Phobius"/>
    </source>
</evidence>
<organism evidence="12 13">
    <name type="scientific">Defluviitalea raffinosedens</name>
    <dbReference type="NCBI Taxonomy" id="1450156"/>
    <lineage>
        <taxon>Bacteria</taxon>
        <taxon>Bacillati</taxon>
        <taxon>Bacillota</taxon>
        <taxon>Clostridia</taxon>
        <taxon>Lachnospirales</taxon>
        <taxon>Defluviitaleaceae</taxon>
        <taxon>Defluviitalea</taxon>
    </lineage>
</organism>
<evidence type="ECO:0000256" key="8">
    <source>
        <dbReference type="SAM" id="Coils"/>
    </source>
</evidence>
<dbReference type="PROSITE" id="PS50885">
    <property type="entry name" value="HAMP"/>
    <property type="match status" value="1"/>
</dbReference>
<feature type="transmembrane region" description="Helical" evidence="9">
    <location>
        <begin position="12"/>
        <end position="39"/>
    </location>
</feature>
<evidence type="ECO:0000256" key="5">
    <source>
        <dbReference type="ARBA" id="ARBA00022679"/>
    </source>
</evidence>
<gene>
    <name evidence="12" type="ORF">GND95_01525</name>
</gene>
<dbReference type="InterPro" id="IPR003594">
    <property type="entry name" value="HATPase_dom"/>
</dbReference>
<dbReference type="InterPro" id="IPR005467">
    <property type="entry name" value="His_kinase_dom"/>
</dbReference>
<dbReference type="CDD" id="cd00082">
    <property type="entry name" value="HisKA"/>
    <property type="match status" value="1"/>
</dbReference>
<evidence type="ECO:0000256" key="3">
    <source>
        <dbReference type="ARBA" id="ARBA00012438"/>
    </source>
</evidence>
<keyword evidence="7" id="KW-0902">Two-component regulatory system</keyword>
<dbReference type="GO" id="GO:0005886">
    <property type="term" value="C:plasma membrane"/>
    <property type="evidence" value="ECO:0007669"/>
    <property type="project" value="TreeGrafter"/>
</dbReference>
<dbReference type="CDD" id="cd06225">
    <property type="entry name" value="HAMP"/>
    <property type="match status" value="1"/>
</dbReference>
<dbReference type="SUPFAM" id="SSF158472">
    <property type="entry name" value="HAMP domain-like"/>
    <property type="match status" value="1"/>
</dbReference>
<dbReference type="AlphaFoldDB" id="A0A7C8LGQ4"/>
<keyword evidence="5" id="KW-0808">Transferase</keyword>
<dbReference type="Gene3D" id="6.10.340.10">
    <property type="match status" value="1"/>
</dbReference>
<comment type="catalytic activity">
    <reaction evidence="1">
        <text>ATP + protein L-histidine = ADP + protein N-phospho-L-histidine.</text>
        <dbReference type="EC" id="2.7.13.3"/>
    </reaction>
</comment>
<dbReference type="GO" id="GO:0000155">
    <property type="term" value="F:phosphorelay sensor kinase activity"/>
    <property type="evidence" value="ECO:0007669"/>
    <property type="project" value="InterPro"/>
</dbReference>
<reference evidence="12 13" key="1">
    <citation type="submission" date="2019-12" db="EMBL/GenBank/DDBJ databases">
        <title>Defluviitalea raffinosedens, isolated from a biogas fermenter, genome sequencing and characterization.</title>
        <authorList>
            <person name="Rettenmaier R."/>
            <person name="Schneider M."/>
            <person name="Neuhaus K."/>
            <person name="Liebl W."/>
            <person name="Zverlov V."/>
        </authorList>
    </citation>
    <scope>NUCLEOTIDE SEQUENCE [LARGE SCALE GENOMIC DNA]</scope>
    <source>
        <strain evidence="12 13">249c-K6</strain>
    </source>
</reference>
<dbReference type="EMBL" id="WSLF01000001">
    <property type="protein sequence ID" value="KAE9637136.1"/>
    <property type="molecule type" value="Genomic_DNA"/>
</dbReference>
<dbReference type="SUPFAM" id="SSF55874">
    <property type="entry name" value="ATPase domain of HSP90 chaperone/DNA topoisomerase II/histidine kinase"/>
    <property type="match status" value="1"/>
</dbReference>
<evidence type="ECO:0000313" key="12">
    <source>
        <dbReference type="EMBL" id="KAE9637136.1"/>
    </source>
</evidence>
<keyword evidence="6" id="KW-0418">Kinase</keyword>
<dbReference type="SMART" id="SM00387">
    <property type="entry name" value="HATPase_c"/>
    <property type="match status" value="1"/>
</dbReference>
<dbReference type="Pfam" id="PF00512">
    <property type="entry name" value="HisKA"/>
    <property type="match status" value="1"/>
</dbReference>
<name>A0A7C8LGQ4_9FIRM</name>
<dbReference type="GO" id="GO:0016036">
    <property type="term" value="P:cellular response to phosphate starvation"/>
    <property type="evidence" value="ECO:0007669"/>
    <property type="project" value="TreeGrafter"/>
</dbReference>
<dbReference type="PANTHER" id="PTHR45453:SF3">
    <property type="entry name" value="HISTIDINE KINASE"/>
    <property type="match status" value="1"/>
</dbReference>
<dbReference type="GO" id="GO:0004721">
    <property type="term" value="F:phosphoprotein phosphatase activity"/>
    <property type="evidence" value="ECO:0007669"/>
    <property type="project" value="TreeGrafter"/>
</dbReference>
<dbReference type="InterPro" id="IPR036890">
    <property type="entry name" value="HATPase_C_sf"/>
</dbReference>
<keyword evidence="9" id="KW-1133">Transmembrane helix</keyword>
<evidence type="ECO:0000256" key="7">
    <source>
        <dbReference type="ARBA" id="ARBA00023012"/>
    </source>
</evidence>
<dbReference type="InterPro" id="IPR003661">
    <property type="entry name" value="HisK_dim/P_dom"/>
</dbReference>
<dbReference type="Gene3D" id="1.10.287.130">
    <property type="match status" value="1"/>
</dbReference>
<dbReference type="OrthoDB" id="9762826at2"/>
<protein>
    <recommendedName>
        <fullName evidence="3">histidine kinase</fullName>
        <ecNumber evidence="3">2.7.13.3</ecNumber>
    </recommendedName>
</protein>
<dbReference type="SMART" id="SM00304">
    <property type="entry name" value="HAMP"/>
    <property type="match status" value="1"/>
</dbReference>
<dbReference type="PANTHER" id="PTHR45453">
    <property type="entry name" value="PHOSPHATE REGULON SENSOR PROTEIN PHOR"/>
    <property type="match status" value="1"/>
</dbReference>
<accession>A0A7C8LGQ4</accession>
<dbReference type="InterPro" id="IPR036097">
    <property type="entry name" value="HisK_dim/P_sf"/>
</dbReference>
<evidence type="ECO:0000256" key="2">
    <source>
        <dbReference type="ARBA" id="ARBA00004370"/>
    </source>
</evidence>